<sequence length="568" mass="63800">MLPTPDFEQFYSHSALTELLQAYATARPELVQKFSIGLSREGREIWVLALTNQATGAHPDKPALWVDGNIHAAELLASTACLNYLHQLLSRYGSDPAITRLLDTRTVYLAPRLCPDGAELALAERPRHIRSATRPYPFEDAPLDGLTPEDIDGDGRILTMRVPDPNGGWRPHPEDARLLVPRQPGEFGGPYYRLMPEGLIQGFDGVQVKVNRDVEGLDLNRNFPADWRQEVDQLGAGPYPTSEPEVRAVVDFVVRHPNIGAAISYHTHSGVILRPSGNRSDDDLIPEDLWQIKRFSELATQHTGYPSVSTWHEFRYHPKETITGTQQWFYDHLGALFWVVELWSPNREAGIQGYKWIDWYREHPAEDDLKLLRWSETLGPDAAFVNWRPFQHPQLGAVEIGGWDLMNFWRNPPIGLREKEVARFPAWMNQLALSLPRLELLQASAEAVGEDCWRVRLAVCNSGYLPSHVTEQALAREVVRGVVFEIDLPEGAELMSGCARVQGPQLAGHAPKTSAHHFVPSREVTADRAQVEWWVRAPAGATLGLKARHERAGRIELPLTLRAAAPQG</sequence>
<evidence type="ECO:0000256" key="4">
    <source>
        <dbReference type="ARBA" id="ARBA00022723"/>
    </source>
</evidence>
<dbReference type="RefSeq" id="WP_221305010.1">
    <property type="nucleotide sequence ID" value="NZ_CP040709.1"/>
</dbReference>
<keyword evidence="11" id="KW-1185">Reference proteome</keyword>
<keyword evidence="6" id="KW-0862">Zinc</keyword>
<comment type="cofactor">
    <cofactor evidence="1">
        <name>Zn(2+)</name>
        <dbReference type="ChEBI" id="CHEBI:29105"/>
    </cofactor>
</comment>
<dbReference type="PROSITE" id="PS52035">
    <property type="entry name" value="PEPTIDASE_M14"/>
    <property type="match status" value="1"/>
</dbReference>
<dbReference type="GO" id="GO:0008270">
    <property type="term" value="F:zinc ion binding"/>
    <property type="evidence" value="ECO:0007669"/>
    <property type="project" value="InterPro"/>
</dbReference>
<comment type="similarity">
    <text evidence="2 8">Belongs to the peptidase M14 family.</text>
</comment>
<comment type="caution">
    <text evidence="10">The sequence shown here is derived from an EMBL/GenBank/DDBJ whole genome shotgun (WGS) entry which is preliminary data.</text>
</comment>
<keyword evidence="4" id="KW-0479">Metal-binding</keyword>
<name>A0A840S3A8_9BURK</name>
<proteinExistence type="inferred from homology"/>
<organism evidence="10 11">
    <name type="scientific">Inhella inkyongensis</name>
    <dbReference type="NCBI Taxonomy" id="392593"/>
    <lineage>
        <taxon>Bacteria</taxon>
        <taxon>Pseudomonadati</taxon>
        <taxon>Pseudomonadota</taxon>
        <taxon>Betaproteobacteria</taxon>
        <taxon>Burkholderiales</taxon>
        <taxon>Sphaerotilaceae</taxon>
        <taxon>Inhella</taxon>
    </lineage>
</organism>
<protein>
    <submittedName>
        <fullName evidence="10">Murein tripeptide amidase MpaA</fullName>
    </submittedName>
</protein>
<dbReference type="SUPFAM" id="SSF53187">
    <property type="entry name" value="Zn-dependent exopeptidases"/>
    <property type="match status" value="1"/>
</dbReference>
<keyword evidence="7" id="KW-0482">Metalloprotease</keyword>
<dbReference type="Gene3D" id="3.40.630.10">
    <property type="entry name" value="Zn peptidases"/>
    <property type="match status" value="1"/>
</dbReference>
<dbReference type="GO" id="GO:0004181">
    <property type="term" value="F:metallocarboxypeptidase activity"/>
    <property type="evidence" value="ECO:0007669"/>
    <property type="project" value="InterPro"/>
</dbReference>
<evidence type="ECO:0000313" key="11">
    <source>
        <dbReference type="Proteomes" id="UP000554837"/>
    </source>
</evidence>
<reference evidence="10 11" key="1">
    <citation type="submission" date="2020-08" db="EMBL/GenBank/DDBJ databases">
        <title>Genomic Encyclopedia of Type Strains, Phase IV (KMG-IV): sequencing the most valuable type-strain genomes for metagenomic binning, comparative biology and taxonomic classification.</title>
        <authorList>
            <person name="Goeker M."/>
        </authorList>
    </citation>
    <scope>NUCLEOTIDE SEQUENCE [LARGE SCALE GENOMIC DNA]</scope>
    <source>
        <strain evidence="10 11">DSM 23958</strain>
    </source>
</reference>
<dbReference type="GO" id="GO:0005615">
    <property type="term" value="C:extracellular space"/>
    <property type="evidence" value="ECO:0007669"/>
    <property type="project" value="TreeGrafter"/>
</dbReference>
<evidence type="ECO:0000259" key="9">
    <source>
        <dbReference type="PROSITE" id="PS52035"/>
    </source>
</evidence>
<evidence type="ECO:0000256" key="5">
    <source>
        <dbReference type="ARBA" id="ARBA00022801"/>
    </source>
</evidence>
<dbReference type="GO" id="GO:0006508">
    <property type="term" value="P:proteolysis"/>
    <property type="evidence" value="ECO:0007669"/>
    <property type="project" value="UniProtKB-KW"/>
</dbReference>
<evidence type="ECO:0000313" key="10">
    <source>
        <dbReference type="EMBL" id="MBB5205707.1"/>
    </source>
</evidence>
<evidence type="ECO:0000256" key="3">
    <source>
        <dbReference type="ARBA" id="ARBA00022670"/>
    </source>
</evidence>
<accession>A0A840S3A8</accession>
<dbReference type="PANTHER" id="PTHR11705:SF143">
    <property type="entry name" value="SLL0236 PROTEIN"/>
    <property type="match status" value="1"/>
</dbReference>
<evidence type="ECO:0000256" key="8">
    <source>
        <dbReference type="PROSITE-ProRule" id="PRU01379"/>
    </source>
</evidence>
<dbReference type="InterPro" id="IPR057246">
    <property type="entry name" value="CARBOXYPEPT_ZN_1"/>
</dbReference>
<dbReference type="AlphaFoldDB" id="A0A840S3A8"/>
<dbReference type="Pfam" id="PF00246">
    <property type="entry name" value="Peptidase_M14"/>
    <property type="match status" value="2"/>
</dbReference>
<dbReference type="Proteomes" id="UP000554837">
    <property type="component" value="Unassembled WGS sequence"/>
</dbReference>
<keyword evidence="3" id="KW-0645">Protease</keyword>
<dbReference type="CDD" id="cd06905">
    <property type="entry name" value="M14-like"/>
    <property type="match status" value="1"/>
</dbReference>
<dbReference type="EMBL" id="JACHHO010000005">
    <property type="protein sequence ID" value="MBB5205707.1"/>
    <property type="molecule type" value="Genomic_DNA"/>
</dbReference>
<dbReference type="PANTHER" id="PTHR11705">
    <property type="entry name" value="PROTEASE FAMILY M14 CARBOXYPEPTIDASE A,B"/>
    <property type="match status" value="1"/>
</dbReference>
<dbReference type="PROSITE" id="PS00132">
    <property type="entry name" value="CARBOXYPEPT_ZN_1"/>
    <property type="match status" value="1"/>
</dbReference>
<feature type="domain" description="Peptidase M14" evidence="9">
    <location>
        <begin position="9"/>
        <end position="361"/>
    </location>
</feature>
<evidence type="ECO:0000256" key="2">
    <source>
        <dbReference type="ARBA" id="ARBA00005988"/>
    </source>
</evidence>
<dbReference type="PRINTS" id="PR00765">
    <property type="entry name" value="CRBOXYPTASEA"/>
</dbReference>
<evidence type="ECO:0000256" key="7">
    <source>
        <dbReference type="ARBA" id="ARBA00023049"/>
    </source>
</evidence>
<keyword evidence="5" id="KW-0378">Hydrolase</keyword>
<dbReference type="SMART" id="SM00631">
    <property type="entry name" value="Zn_pept"/>
    <property type="match status" value="1"/>
</dbReference>
<evidence type="ECO:0000256" key="1">
    <source>
        <dbReference type="ARBA" id="ARBA00001947"/>
    </source>
</evidence>
<gene>
    <name evidence="10" type="ORF">HNQ51_003034</name>
</gene>
<dbReference type="InterPro" id="IPR000834">
    <property type="entry name" value="Peptidase_M14"/>
</dbReference>
<evidence type="ECO:0000256" key="6">
    <source>
        <dbReference type="ARBA" id="ARBA00022833"/>
    </source>
</evidence>
<feature type="active site" description="Proton donor/acceptor" evidence="8">
    <location>
        <position position="341"/>
    </location>
</feature>